<keyword evidence="3" id="KW-0560">Oxidoreductase</keyword>
<dbReference type="GeneID" id="56084027"/>
<dbReference type="GO" id="GO:0016628">
    <property type="term" value="F:oxidoreductase activity, acting on the CH-CH group of donors, NAD or NADP as acceptor"/>
    <property type="evidence" value="ECO:0007669"/>
    <property type="project" value="InterPro"/>
</dbReference>
<evidence type="ECO:0000256" key="7">
    <source>
        <dbReference type="PIRNR" id="PIRNR000124"/>
    </source>
</evidence>
<accession>A0A7D5SWB6</accession>
<dbReference type="GO" id="GO:0089714">
    <property type="term" value="F:UDP-N-acetyl-D-mannosamine dehydrogenase activity"/>
    <property type="evidence" value="ECO:0007669"/>
    <property type="project" value="UniProtKB-EC"/>
</dbReference>
<evidence type="ECO:0000256" key="4">
    <source>
        <dbReference type="ARBA" id="ARBA00023027"/>
    </source>
</evidence>
<comment type="catalytic activity">
    <reaction evidence="6">
        <text>UDP-N-acetyl-alpha-D-mannosamine + 2 NAD(+) + H2O = UDP-N-acetyl-alpha-D-mannosaminouronate + 2 NADH + 3 H(+)</text>
        <dbReference type="Rhea" id="RHEA:25780"/>
        <dbReference type="ChEBI" id="CHEBI:15377"/>
        <dbReference type="ChEBI" id="CHEBI:15378"/>
        <dbReference type="ChEBI" id="CHEBI:57540"/>
        <dbReference type="ChEBI" id="CHEBI:57945"/>
        <dbReference type="ChEBI" id="CHEBI:68623"/>
        <dbReference type="ChEBI" id="CHEBI:70731"/>
        <dbReference type="EC" id="1.1.1.336"/>
    </reaction>
</comment>
<dbReference type="PANTHER" id="PTHR43491">
    <property type="entry name" value="UDP-N-ACETYL-D-MANNOSAMINE DEHYDROGENASE"/>
    <property type="match status" value="1"/>
</dbReference>
<evidence type="ECO:0000313" key="9">
    <source>
        <dbReference type="EMBL" id="QLH82947.1"/>
    </source>
</evidence>
<gene>
    <name evidence="9" type="ORF">HZS54_15520</name>
</gene>
<dbReference type="PIRSF" id="PIRSF500136">
    <property type="entry name" value="UDP_ManNAc_DH"/>
    <property type="match status" value="1"/>
</dbReference>
<dbReference type="GO" id="GO:0000271">
    <property type="term" value="P:polysaccharide biosynthetic process"/>
    <property type="evidence" value="ECO:0007669"/>
    <property type="project" value="InterPro"/>
</dbReference>
<dbReference type="InterPro" id="IPR014027">
    <property type="entry name" value="UDP-Glc/GDP-Man_DH_C"/>
</dbReference>
<evidence type="ECO:0000256" key="2">
    <source>
        <dbReference type="ARBA" id="ARBA00016796"/>
    </source>
</evidence>
<dbReference type="InterPro" id="IPR036291">
    <property type="entry name" value="NAD(P)-bd_dom_sf"/>
</dbReference>
<dbReference type="NCBIfam" id="TIGR03026">
    <property type="entry name" value="NDP-sugDHase"/>
    <property type="match status" value="1"/>
</dbReference>
<feature type="domain" description="UDP-glucose/GDP-mannose dehydrogenase C-terminal" evidence="8">
    <location>
        <begin position="345"/>
        <end position="439"/>
    </location>
</feature>
<keyword evidence="10" id="KW-1185">Reference proteome</keyword>
<dbReference type="KEGG" id="hpel:HZS54_15520"/>
<dbReference type="AlphaFoldDB" id="A0A7D5SWB6"/>
<dbReference type="GO" id="GO:0051287">
    <property type="term" value="F:NAD binding"/>
    <property type="evidence" value="ECO:0007669"/>
    <property type="project" value="InterPro"/>
</dbReference>
<dbReference type="EMBL" id="CP058909">
    <property type="protein sequence ID" value="QLH82947.1"/>
    <property type="molecule type" value="Genomic_DNA"/>
</dbReference>
<dbReference type="SMART" id="SM00984">
    <property type="entry name" value="UDPG_MGDP_dh_C"/>
    <property type="match status" value="1"/>
</dbReference>
<dbReference type="Gene3D" id="3.40.50.720">
    <property type="entry name" value="NAD(P)-binding Rossmann-like Domain"/>
    <property type="match status" value="2"/>
</dbReference>
<dbReference type="InterPro" id="IPR008927">
    <property type="entry name" value="6-PGluconate_DH-like_C_sf"/>
</dbReference>
<dbReference type="InterPro" id="IPR028359">
    <property type="entry name" value="UDP_ManNAc/GlcNAc_DH"/>
</dbReference>
<dbReference type="Pfam" id="PF03720">
    <property type="entry name" value="UDPG_MGDP_dh_C"/>
    <property type="match status" value="1"/>
</dbReference>
<keyword evidence="4" id="KW-0520">NAD</keyword>
<dbReference type="OrthoDB" id="372050at2157"/>
<dbReference type="SUPFAM" id="SSF52413">
    <property type="entry name" value="UDP-glucose/GDP-mannose dehydrogenase C-terminal domain"/>
    <property type="match status" value="1"/>
</dbReference>
<dbReference type="EC" id="1.1.1.336" evidence="1"/>
<evidence type="ECO:0000259" key="8">
    <source>
        <dbReference type="SMART" id="SM00984"/>
    </source>
</evidence>
<name>A0A7D5SWB6_9EURY</name>
<dbReference type="PANTHER" id="PTHR43491:SF5">
    <property type="entry name" value="UDP-N-ACETYL-D-MANNOSAMINE DEHYDROGENASE"/>
    <property type="match status" value="1"/>
</dbReference>
<dbReference type="InterPro" id="IPR017476">
    <property type="entry name" value="UDP-Glc/GDP-Man"/>
</dbReference>
<evidence type="ECO:0000256" key="6">
    <source>
        <dbReference type="ARBA" id="ARBA00049130"/>
    </source>
</evidence>
<dbReference type="InterPro" id="IPR014026">
    <property type="entry name" value="UDP-Glc/GDP-Man_DH_dimer"/>
</dbReference>
<proteinExistence type="inferred from homology"/>
<dbReference type="InterPro" id="IPR036220">
    <property type="entry name" value="UDP-Glc/GDP-Man_DH_C_sf"/>
</dbReference>
<evidence type="ECO:0000256" key="3">
    <source>
        <dbReference type="ARBA" id="ARBA00023002"/>
    </source>
</evidence>
<dbReference type="PIRSF" id="PIRSF000124">
    <property type="entry name" value="UDPglc_GDPman_dh"/>
    <property type="match status" value="1"/>
</dbReference>
<dbReference type="RefSeq" id="WP_179918006.1">
    <property type="nucleotide sequence ID" value="NZ_CP058909.1"/>
</dbReference>
<comment type="similarity">
    <text evidence="7">Belongs to the UDP-glucose/GDP-mannose dehydrogenase family.</text>
</comment>
<dbReference type="InterPro" id="IPR001732">
    <property type="entry name" value="UDP-Glc/GDP-Man_DH_N"/>
</dbReference>
<dbReference type="Proteomes" id="UP000509346">
    <property type="component" value="Chromosome"/>
</dbReference>
<organism evidence="9 10">
    <name type="scientific">Halosimplex pelagicum</name>
    <dbReference type="NCBI Taxonomy" id="869886"/>
    <lineage>
        <taxon>Archaea</taxon>
        <taxon>Methanobacteriati</taxon>
        <taxon>Methanobacteriota</taxon>
        <taxon>Stenosarchaea group</taxon>
        <taxon>Halobacteria</taxon>
        <taxon>Halobacteriales</taxon>
        <taxon>Haloarculaceae</taxon>
        <taxon>Halosimplex</taxon>
    </lineage>
</organism>
<evidence type="ECO:0000256" key="5">
    <source>
        <dbReference type="ARBA" id="ARBA00030172"/>
    </source>
</evidence>
<evidence type="ECO:0000313" key="10">
    <source>
        <dbReference type="Proteomes" id="UP000509346"/>
    </source>
</evidence>
<reference evidence="9 10" key="1">
    <citation type="submission" date="2020-07" db="EMBL/GenBank/DDBJ databases">
        <title>Halosimplex litoreum sp. nov. and Halosimplex rubrum sp. nov., isolated from different salt environments.</title>
        <authorList>
            <person name="Cui H."/>
        </authorList>
    </citation>
    <scope>NUCLEOTIDE SEQUENCE [LARGE SCALE GENOMIC DNA]</scope>
    <source>
        <strain evidence="9 10">R2</strain>
    </source>
</reference>
<dbReference type="SUPFAM" id="SSF48179">
    <property type="entry name" value="6-phosphogluconate dehydrogenase C-terminal domain-like"/>
    <property type="match status" value="1"/>
</dbReference>
<dbReference type="SUPFAM" id="SSF51735">
    <property type="entry name" value="NAD(P)-binding Rossmann-fold domains"/>
    <property type="match status" value="1"/>
</dbReference>
<sequence length="456" mass="47555">MSSQRSEPTGLYGADADEPARRRAFAGGAVPVAVYGLGKMGLPLAAVYAEASGAVTGVDIDPDVAEAVDAGECPVEGEPGLPEAVERLTADGSLSATTDAVGAAAAASVHVVIVPTLVADDEPDLSALEAAVRSVGEGLDAGDTVIIESTVPPRTCRDRVAPWLEAESGLELGEFGLAFCPERTMSGRALEDIRGAHPKVVGGADDESARVAELIYGEITDAEIYTVSDPATAECVKVFEGLYRDVNIALANELATLAGEFGVDVPEAIEVANTQPFCDIHDPGPGVGGHCIPYYPYFVISEAESATPLLETARHVNEYMPEYTVDRATEALADEGRDLSEATAAVFGLAYRPGVDETRASPGVDVAELLADRAETVYAVDPVTTDSPPAGVERVSLDDIDARELDLAVVATAHDEFESIPWDAFDDVVVLDGRRQLDGQAVPHPVARLGDGSGKN</sequence>
<evidence type="ECO:0000256" key="1">
    <source>
        <dbReference type="ARBA" id="ARBA00012935"/>
    </source>
</evidence>
<protein>
    <recommendedName>
        <fullName evidence="2">UDP-N-acetyl-D-mannosamine dehydrogenase</fullName>
        <ecNumber evidence="1">1.1.1.336</ecNumber>
    </recommendedName>
    <alternativeName>
        <fullName evidence="5">UDP-ManNAc 6-dehydrogenase</fullName>
    </alternativeName>
</protein>
<dbReference type="Pfam" id="PF00984">
    <property type="entry name" value="UDPG_MGDP_dh"/>
    <property type="match status" value="1"/>
</dbReference>
<dbReference type="Pfam" id="PF03721">
    <property type="entry name" value="UDPG_MGDP_dh_N"/>
    <property type="match status" value="1"/>
</dbReference>